<dbReference type="RefSeq" id="WP_257497584.1">
    <property type="nucleotide sequence ID" value="NZ_JANKBI010000003.1"/>
</dbReference>
<dbReference type="Pfam" id="PF01547">
    <property type="entry name" value="SBP_bac_1"/>
    <property type="match status" value="1"/>
</dbReference>
<feature type="signal peptide" evidence="1">
    <location>
        <begin position="1"/>
        <end position="31"/>
    </location>
</feature>
<keyword evidence="1" id="KW-0732">Signal</keyword>
<evidence type="ECO:0000313" key="3">
    <source>
        <dbReference type="Proteomes" id="UP000245412"/>
    </source>
</evidence>
<organism evidence="2 3">
    <name type="scientific">Murimonas intestini</name>
    <dbReference type="NCBI Taxonomy" id="1337051"/>
    <lineage>
        <taxon>Bacteria</taxon>
        <taxon>Bacillati</taxon>
        <taxon>Bacillota</taxon>
        <taxon>Clostridia</taxon>
        <taxon>Lachnospirales</taxon>
        <taxon>Lachnospiraceae</taxon>
        <taxon>Murimonas</taxon>
    </lineage>
</organism>
<evidence type="ECO:0000313" key="2">
    <source>
        <dbReference type="EMBL" id="PWJ75979.1"/>
    </source>
</evidence>
<comment type="caution">
    <text evidence="2">The sequence shown here is derived from an EMBL/GenBank/DDBJ whole genome shotgun (WGS) entry which is preliminary data.</text>
</comment>
<dbReference type="InterPro" id="IPR050490">
    <property type="entry name" value="Bact_solute-bd_prot1"/>
</dbReference>
<dbReference type="InterPro" id="IPR006059">
    <property type="entry name" value="SBP"/>
</dbReference>
<protein>
    <submittedName>
        <fullName evidence="2">Carbohydrate ABC transporter substrate-binding protein (CUT1 family)</fullName>
    </submittedName>
</protein>
<accession>A0AB73T4Y9</accession>
<sequence length="429" mass="46964">MFKKMTGAICGLMAGAMVLGGVINAPFIAEASEGEEVTLRFLGWKTGKEEGALPEIIKGFEKENPGVKIEYEAIPTTNNYNDVLNTRLSTGEGSDIYMVSDSMLRSCVKNGYAEDLSDIDFAGEYQDNVKKLLSPDGKFSAIPIEEAGIGMIVNMDVLRAAGVETLPQTWSQLTDACEKVKENGGTPFIMGNKTGWSGAIIMCYGKYTEFMEYDNDIYTKVLNGEKTMGDMYGKYFEKYSELIEKGYTNGQESLGMEFNEGAVTEFVKGNSAFLMAGTWMIGEVSEALGGAETVFTAFPINDEEPLVAQCSLSTALAVNSESEHKDLAIKFLQYFNDNENLKLYVESQNAFSPLIGGTSMSLPEAEPFAESLAANNVTVGCEIPQEFTVDEWTFVTKAAQSLTLQEVTPEELNEQFNAEFDKAMMLQGN</sequence>
<gene>
    <name evidence="2" type="ORF">C7383_10512</name>
</gene>
<reference evidence="2 3" key="1">
    <citation type="submission" date="2018-05" db="EMBL/GenBank/DDBJ databases">
        <authorList>
            <person name="Goeker M."/>
            <person name="Huntemann M."/>
            <person name="Clum A."/>
            <person name="Pillay M."/>
            <person name="Palaniappan K."/>
            <person name="Varghese N."/>
            <person name="Mikhailova N."/>
            <person name="Stamatis D."/>
            <person name="Reddy T."/>
            <person name="Daum C."/>
            <person name="Shapiro N."/>
            <person name="Ivanova N."/>
            <person name="Kyrpides N."/>
            <person name="Woyke T."/>
        </authorList>
    </citation>
    <scope>NUCLEOTIDE SEQUENCE [LARGE SCALE GENOMIC DNA]</scope>
    <source>
        <strain evidence="2 3">DSM 26524</strain>
    </source>
</reference>
<keyword evidence="3" id="KW-1185">Reference proteome</keyword>
<dbReference type="EMBL" id="QGGY01000005">
    <property type="protein sequence ID" value="PWJ75979.1"/>
    <property type="molecule type" value="Genomic_DNA"/>
</dbReference>
<name>A0AB73T4Y9_9FIRM</name>
<feature type="chain" id="PRO_5044496172" evidence="1">
    <location>
        <begin position="32"/>
        <end position="429"/>
    </location>
</feature>
<dbReference type="Proteomes" id="UP000245412">
    <property type="component" value="Unassembled WGS sequence"/>
</dbReference>
<evidence type="ECO:0000256" key="1">
    <source>
        <dbReference type="SAM" id="SignalP"/>
    </source>
</evidence>
<dbReference type="Gene3D" id="3.40.190.10">
    <property type="entry name" value="Periplasmic binding protein-like II"/>
    <property type="match status" value="2"/>
</dbReference>
<proteinExistence type="predicted"/>
<dbReference type="AlphaFoldDB" id="A0AB73T4Y9"/>
<dbReference type="SUPFAM" id="SSF53850">
    <property type="entry name" value="Periplasmic binding protein-like II"/>
    <property type="match status" value="1"/>
</dbReference>
<dbReference type="PANTHER" id="PTHR43649">
    <property type="entry name" value="ARABINOSE-BINDING PROTEIN-RELATED"/>
    <property type="match status" value="1"/>
</dbReference>